<evidence type="ECO:0000313" key="1">
    <source>
        <dbReference type="EMBL" id="GAG90956.1"/>
    </source>
</evidence>
<sequence length="111" mass="13233">REGELQESPANVSLVYQVHGSRVQEMPFLRKHESGGDQLSKIIIYDVPYRESQMVTLIHDSRYPYVPPHPEFHNDFLIRLSDEGYEVFMITPLGERRGNRWYWRKKDEPQD</sequence>
<comment type="caution">
    <text evidence="1">The sequence shown here is derived from an EMBL/GenBank/DDBJ whole genome shotgun (WGS) entry which is preliminary data.</text>
</comment>
<dbReference type="AlphaFoldDB" id="X1D3A7"/>
<organism evidence="1">
    <name type="scientific">marine sediment metagenome</name>
    <dbReference type="NCBI Taxonomy" id="412755"/>
    <lineage>
        <taxon>unclassified sequences</taxon>
        <taxon>metagenomes</taxon>
        <taxon>ecological metagenomes</taxon>
    </lineage>
</organism>
<dbReference type="EMBL" id="BART01028535">
    <property type="protein sequence ID" value="GAG90956.1"/>
    <property type="molecule type" value="Genomic_DNA"/>
</dbReference>
<protein>
    <submittedName>
        <fullName evidence="1">Uncharacterized protein</fullName>
    </submittedName>
</protein>
<gene>
    <name evidence="1" type="ORF">S01H4_50283</name>
</gene>
<accession>X1D3A7</accession>
<proteinExistence type="predicted"/>
<reference evidence="1" key="1">
    <citation type="journal article" date="2014" name="Front. Microbiol.">
        <title>High frequency of phylogenetically diverse reductive dehalogenase-homologous genes in deep subseafloor sedimentary metagenomes.</title>
        <authorList>
            <person name="Kawai M."/>
            <person name="Futagami T."/>
            <person name="Toyoda A."/>
            <person name="Takaki Y."/>
            <person name="Nishi S."/>
            <person name="Hori S."/>
            <person name="Arai W."/>
            <person name="Tsubouchi T."/>
            <person name="Morono Y."/>
            <person name="Uchiyama I."/>
            <person name="Ito T."/>
            <person name="Fujiyama A."/>
            <person name="Inagaki F."/>
            <person name="Takami H."/>
        </authorList>
    </citation>
    <scope>NUCLEOTIDE SEQUENCE</scope>
    <source>
        <strain evidence="1">Expedition CK06-06</strain>
    </source>
</reference>
<name>X1D3A7_9ZZZZ</name>
<feature type="non-terminal residue" evidence="1">
    <location>
        <position position="1"/>
    </location>
</feature>